<reference evidence="12 13" key="1">
    <citation type="submission" date="2018-02" db="EMBL/GenBank/DDBJ databases">
        <title>Complete genome of the streamlined marine actinobacterium Pontimonas salivibrio CL-TW6 adapted to coastal planktonic lifestype.</title>
        <authorList>
            <person name="Cho B.C."/>
            <person name="Hardies S.C."/>
            <person name="Jang G.I."/>
            <person name="Hwang C.Y."/>
        </authorList>
    </citation>
    <scope>NUCLEOTIDE SEQUENCE [LARGE SCALE GENOMIC DNA]</scope>
    <source>
        <strain evidence="12 13">CL-TW6</strain>
    </source>
</reference>
<name>A0A2L2BPK9_9MICO</name>
<evidence type="ECO:0000313" key="12">
    <source>
        <dbReference type="EMBL" id="AVG23588.1"/>
    </source>
</evidence>
<feature type="domain" description="Tyr recombinase" evidence="10">
    <location>
        <begin position="123"/>
        <end position="310"/>
    </location>
</feature>
<dbReference type="GO" id="GO:0003677">
    <property type="term" value="F:DNA binding"/>
    <property type="evidence" value="ECO:0007669"/>
    <property type="project" value="UniProtKB-UniRule"/>
</dbReference>
<dbReference type="PANTHER" id="PTHR30349:SF77">
    <property type="entry name" value="TYROSINE RECOMBINASE XERC"/>
    <property type="match status" value="1"/>
</dbReference>
<accession>A0A2L2BPK9</accession>
<dbReference type="SUPFAM" id="SSF56349">
    <property type="entry name" value="DNA breaking-rejoining enzymes"/>
    <property type="match status" value="1"/>
</dbReference>
<dbReference type="InterPro" id="IPR002104">
    <property type="entry name" value="Integrase_catalytic"/>
</dbReference>
<evidence type="ECO:0000259" key="11">
    <source>
        <dbReference type="PROSITE" id="PS51900"/>
    </source>
</evidence>
<dbReference type="Pfam" id="PF02899">
    <property type="entry name" value="Phage_int_SAM_1"/>
    <property type="match status" value="1"/>
</dbReference>
<keyword evidence="5 9" id="KW-0229">DNA integration</keyword>
<comment type="subunit">
    <text evidence="9">Forms a cyclic heterotetrameric complex composed of two molecules of XerC and two molecules of XerD.</text>
</comment>
<dbReference type="InterPro" id="IPR044068">
    <property type="entry name" value="CB"/>
</dbReference>
<dbReference type="GO" id="GO:0007059">
    <property type="term" value="P:chromosome segregation"/>
    <property type="evidence" value="ECO:0007669"/>
    <property type="project" value="UniProtKB-UniRule"/>
</dbReference>
<dbReference type="AlphaFoldDB" id="A0A2L2BPK9"/>
<evidence type="ECO:0000256" key="3">
    <source>
        <dbReference type="ARBA" id="ARBA00022618"/>
    </source>
</evidence>
<dbReference type="InterPro" id="IPR050090">
    <property type="entry name" value="Tyrosine_recombinase_XerCD"/>
</dbReference>
<dbReference type="PANTHER" id="PTHR30349">
    <property type="entry name" value="PHAGE INTEGRASE-RELATED"/>
    <property type="match status" value="1"/>
</dbReference>
<keyword evidence="2 9" id="KW-0963">Cytoplasm</keyword>
<keyword evidence="7 9" id="KW-0233">DNA recombination</keyword>
<dbReference type="Proteomes" id="UP000243077">
    <property type="component" value="Chromosome"/>
</dbReference>
<evidence type="ECO:0000256" key="6">
    <source>
        <dbReference type="ARBA" id="ARBA00023125"/>
    </source>
</evidence>
<gene>
    <name evidence="9" type="primary">xerC</name>
    <name evidence="12" type="ORF">C3B54_11603</name>
</gene>
<dbReference type="GO" id="GO:0005737">
    <property type="term" value="C:cytoplasm"/>
    <property type="evidence" value="ECO:0007669"/>
    <property type="project" value="UniProtKB-SubCell"/>
</dbReference>
<dbReference type="GO" id="GO:0006313">
    <property type="term" value="P:DNA transposition"/>
    <property type="evidence" value="ECO:0007669"/>
    <property type="project" value="UniProtKB-UniRule"/>
</dbReference>
<feature type="active site" description="O-(3'-phospho-DNA)-tyrosine intermediate" evidence="9">
    <location>
        <position position="297"/>
    </location>
</feature>
<comment type="function">
    <text evidence="9">Site-specific tyrosine recombinase, which acts by catalyzing the cutting and rejoining of the recombining DNA molecules. The XerC-XerD complex is essential to convert dimers of the bacterial chromosome into monomers to permit their segregation at cell division. It also contributes to the segregational stability of plasmids.</text>
</comment>
<organism evidence="12 13">
    <name type="scientific">Pontimonas salivibrio</name>
    <dbReference type="NCBI Taxonomy" id="1159327"/>
    <lineage>
        <taxon>Bacteria</taxon>
        <taxon>Bacillati</taxon>
        <taxon>Actinomycetota</taxon>
        <taxon>Actinomycetes</taxon>
        <taxon>Micrococcales</taxon>
        <taxon>Microbacteriaceae</taxon>
        <taxon>Pontimonas</taxon>
    </lineage>
</organism>
<dbReference type="Gene3D" id="1.10.150.130">
    <property type="match status" value="1"/>
</dbReference>
<feature type="active site" evidence="9">
    <location>
        <position position="265"/>
    </location>
</feature>
<dbReference type="PROSITE" id="PS51900">
    <property type="entry name" value="CB"/>
    <property type="match status" value="1"/>
</dbReference>
<dbReference type="Gene3D" id="1.10.443.10">
    <property type="entry name" value="Intergrase catalytic core"/>
    <property type="match status" value="1"/>
</dbReference>
<feature type="domain" description="Core-binding (CB)" evidence="11">
    <location>
        <begin position="16"/>
        <end position="102"/>
    </location>
</feature>
<keyword evidence="8 9" id="KW-0131">Cell cycle</keyword>
<evidence type="ECO:0000256" key="7">
    <source>
        <dbReference type="ARBA" id="ARBA00023172"/>
    </source>
</evidence>
<dbReference type="PROSITE" id="PS51898">
    <property type="entry name" value="TYR_RECOMBINASE"/>
    <property type="match status" value="1"/>
</dbReference>
<evidence type="ECO:0000256" key="5">
    <source>
        <dbReference type="ARBA" id="ARBA00022908"/>
    </source>
</evidence>
<dbReference type="CDD" id="cd00798">
    <property type="entry name" value="INT_XerDC_C"/>
    <property type="match status" value="1"/>
</dbReference>
<dbReference type="HAMAP" id="MF_01808">
    <property type="entry name" value="Recomb_XerC_XerD"/>
    <property type="match status" value="1"/>
</dbReference>
<evidence type="ECO:0000256" key="4">
    <source>
        <dbReference type="ARBA" id="ARBA00022829"/>
    </source>
</evidence>
<dbReference type="EMBL" id="CP026923">
    <property type="protein sequence ID" value="AVG23588.1"/>
    <property type="molecule type" value="Genomic_DNA"/>
</dbReference>
<feature type="active site" evidence="9">
    <location>
        <position position="288"/>
    </location>
</feature>
<feature type="active site" evidence="9">
    <location>
        <position position="262"/>
    </location>
</feature>
<dbReference type="InterPro" id="IPR023009">
    <property type="entry name" value="Tyrosine_recombinase_XerC/XerD"/>
</dbReference>
<evidence type="ECO:0000313" key="13">
    <source>
        <dbReference type="Proteomes" id="UP000243077"/>
    </source>
</evidence>
<evidence type="ECO:0000256" key="2">
    <source>
        <dbReference type="ARBA" id="ARBA00022490"/>
    </source>
</evidence>
<dbReference type="InterPro" id="IPR010998">
    <property type="entry name" value="Integrase_recombinase_N"/>
</dbReference>
<comment type="similarity">
    <text evidence="9">Belongs to the 'phage' integrase family. XerC subfamily.</text>
</comment>
<feature type="active site" evidence="9">
    <location>
        <position position="191"/>
    </location>
</feature>
<keyword evidence="13" id="KW-1185">Reference proteome</keyword>
<proteinExistence type="inferred from homology"/>
<dbReference type="GO" id="GO:0051301">
    <property type="term" value="P:cell division"/>
    <property type="evidence" value="ECO:0007669"/>
    <property type="project" value="UniProtKB-KW"/>
</dbReference>
<dbReference type="InterPro" id="IPR004107">
    <property type="entry name" value="Integrase_SAM-like_N"/>
</dbReference>
<sequence>MCRTGLTVSLETLEAMTLGAAIRAYLDARADSAELSEHSLRGYQQDLESLVDYAEAAGVESMSGVDAELCRSWLWDQASAGLAPRTLRRRVSSLRGWSTWAHRQGLLAVDIGAGIHQPSAPKRLPRVLTEHQLSEIFDVLEQRAATGDPVGLRDRAIVELLYSSALRVGELCGLEMDAVDFTERTLRVVGKGNRERVVPMGGPAHTALTEYFEAGREALLAGKTSKKIFLNSRGGPLGPRTVYQLIAALLEPYPGNGPSGPHTLRHSAATHLLDHGADLRSVQEYLGHQSLATTELYTHVSIERLRSAFDQAHPRA</sequence>
<evidence type="ECO:0000259" key="10">
    <source>
        <dbReference type="PROSITE" id="PS51898"/>
    </source>
</evidence>
<dbReference type="Pfam" id="PF00589">
    <property type="entry name" value="Phage_integrase"/>
    <property type="match status" value="1"/>
</dbReference>
<dbReference type="GO" id="GO:0009037">
    <property type="term" value="F:tyrosine-based site-specific recombinase activity"/>
    <property type="evidence" value="ECO:0007669"/>
    <property type="project" value="UniProtKB-UniRule"/>
</dbReference>
<feature type="active site" evidence="9">
    <location>
        <position position="167"/>
    </location>
</feature>
<evidence type="ECO:0000256" key="9">
    <source>
        <dbReference type="HAMAP-Rule" id="MF_01808"/>
    </source>
</evidence>
<dbReference type="InterPro" id="IPR011010">
    <property type="entry name" value="DNA_brk_join_enz"/>
</dbReference>
<evidence type="ECO:0000256" key="1">
    <source>
        <dbReference type="ARBA" id="ARBA00004496"/>
    </source>
</evidence>
<keyword evidence="4 9" id="KW-0159">Chromosome partition</keyword>
<dbReference type="KEGG" id="psai:C3B54_11603"/>
<protein>
    <recommendedName>
        <fullName evidence="9">Tyrosine recombinase XerC</fullName>
    </recommendedName>
</protein>
<evidence type="ECO:0000256" key="8">
    <source>
        <dbReference type="ARBA" id="ARBA00023306"/>
    </source>
</evidence>
<comment type="subcellular location">
    <subcellularLocation>
        <location evidence="1 9">Cytoplasm</location>
    </subcellularLocation>
</comment>
<keyword evidence="6 9" id="KW-0238">DNA-binding</keyword>
<keyword evidence="3 9" id="KW-0132">Cell division</keyword>
<dbReference type="InterPro" id="IPR013762">
    <property type="entry name" value="Integrase-like_cat_sf"/>
</dbReference>